<protein>
    <recommendedName>
        <fullName evidence="10">4-hydroxy-4-methyl-2-oxoglutarate aldolase</fullName>
        <shortName evidence="10">HMG aldolase</shortName>
        <ecNumber evidence="10">4.1.1.112</ecNumber>
        <ecNumber evidence="10">4.1.3.17</ecNumber>
    </recommendedName>
    <alternativeName>
        <fullName evidence="10">Oxaloacetate decarboxylase</fullName>
    </alternativeName>
</protein>
<dbReference type="PANTHER" id="PTHR33254:SF4">
    <property type="entry name" value="4-HYDROXY-4-METHYL-2-OXOGLUTARATE ALDOLASE 3-RELATED"/>
    <property type="match status" value="1"/>
</dbReference>
<dbReference type="AlphaFoldDB" id="A0A4S8F8Z3"/>
<reference evidence="11 12" key="1">
    <citation type="journal article" date="2015" name="Antonie Van Leeuwenhoek">
        <title>Lampropedia puyangensis sp. nov., isolated from symptomatic bark of Populus ? euramericana canker and emended description of Lampropedia hyalina (Ehrenberg 1832) Lee et al. 2004.</title>
        <authorList>
            <person name="Li Y."/>
            <person name="Wang T."/>
            <person name="Piao C.G."/>
            <person name="Wang L.F."/>
            <person name="Tian G.Z."/>
            <person name="Zhu T.H."/>
            <person name="Guo M.W."/>
        </authorList>
    </citation>
    <scope>NUCLEOTIDE SEQUENCE [LARGE SCALE GENOMIC DNA]</scope>
    <source>
        <strain evidence="11 12">2-bin</strain>
    </source>
</reference>
<dbReference type="GO" id="GO:0046872">
    <property type="term" value="F:metal ion binding"/>
    <property type="evidence" value="ECO:0007669"/>
    <property type="project" value="UniProtKB-KW"/>
</dbReference>
<organism evidence="11 12">
    <name type="scientific">Lampropedia puyangensis</name>
    <dbReference type="NCBI Taxonomy" id="1330072"/>
    <lineage>
        <taxon>Bacteria</taxon>
        <taxon>Pseudomonadati</taxon>
        <taxon>Pseudomonadota</taxon>
        <taxon>Betaproteobacteria</taxon>
        <taxon>Burkholderiales</taxon>
        <taxon>Comamonadaceae</taxon>
        <taxon>Lampropedia</taxon>
    </lineage>
</organism>
<name>A0A4S8F8Z3_9BURK</name>
<evidence type="ECO:0000256" key="7">
    <source>
        <dbReference type="ARBA" id="ARBA00025046"/>
    </source>
</evidence>
<keyword evidence="6 10" id="KW-0456">Lyase</keyword>
<dbReference type="PANTHER" id="PTHR33254">
    <property type="entry name" value="4-HYDROXY-4-METHYL-2-OXOGLUTARATE ALDOLASE 3-RELATED"/>
    <property type="match status" value="1"/>
</dbReference>
<feature type="binding site" evidence="9">
    <location>
        <position position="108"/>
    </location>
    <ligand>
        <name>substrate</name>
    </ligand>
</feature>
<comment type="subunit">
    <text evidence="4 10">Homotrimer.</text>
</comment>
<dbReference type="CDD" id="cd16841">
    <property type="entry name" value="RraA_family"/>
    <property type="match status" value="1"/>
</dbReference>
<dbReference type="RefSeq" id="WP_136572535.1">
    <property type="nucleotide sequence ID" value="NZ_STFG01000003.1"/>
</dbReference>
<comment type="similarity">
    <text evidence="3 10">Belongs to the class II aldolase/RraA-like family.</text>
</comment>
<accession>A0A4S8F8Z3</accession>
<evidence type="ECO:0000256" key="10">
    <source>
        <dbReference type="RuleBase" id="RU004338"/>
    </source>
</evidence>
<comment type="caution">
    <text evidence="11">The sequence shown here is derived from an EMBL/GenBank/DDBJ whole genome shotgun (WGS) entry which is preliminary data.</text>
</comment>
<evidence type="ECO:0000256" key="3">
    <source>
        <dbReference type="ARBA" id="ARBA00008621"/>
    </source>
</evidence>
<comment type="cofactor">
    <cofactor evidence="2 10">
        <name>a divalent metal cation</name>
        <dbReference type="ChEBI" id="CHEBI:60240"/>
    </cofactor>
</comment>
<feature type="binding site" evidence="9">
    <location>
        <begin position="86"/>
        <end position="89"/>
    </location>
    <ligand>
        <name>substrate</name>
    </ligand>
</feature>
<dbReference type="SUPFAM" id="SSF89562">
    <property type="entry name" value="RraA-like"/>
    <property type="match status" value="1"/>
</dbReference>
<dbReference type="InterPro" id="IPR010203">
    <property type="entry name" value="RraA"/>
</dbReference>
<evidence type="ECO:0000256" key="4">
    <source>
        <dbReference type="ARBA" id="ARBA00011233"/>
    </source>
</evidence>
<dbReference type="Proteomes" id="UP000308917">
    <property type="component" value="Unassembled WGS sequence"/>
</dbReference>
<dbReference type="GO" id="GO:0047443">
    <property type="term" value="F:4-hydroxy-4-methyl-2-oxoglutarate aldolase activity"/>
    <property type="evidence" value="ECO:0007669"/>
    <property type="project" value="UniProtKB-EC"/>
</dbReference>
<evidence type="ECO:0000256" key="8">
    <source>
        <dbReference type="ARBA" id="ARBA00047973"/>
    </source>
</evidence>
<dbReference type="GO" id="GO:0008948">
    <property type="term" value="F:oxaloacetate decarboxylase activity"/>
    <property type="evidence" value="ECO:0007669"/>
    <property type="project" value="UniProtKB-EC"/>
</dbReference>
<dbReference type="GO" id="GO:0051252">
    <property type="term" value="P:regulation of RNA metabolic process"/>
    <property type="evidence" value="ECO:0007669"/>
    <property type="project" value="InterPro"/>
</dbReference>
<dbReference type="GO" id="GO:0008428">
    <property type="term" value="F:ribonuclease inhibitor activity"/>
    <property type="evidence" value="ECO:0007669"/>
    <property type="project" value="InterPro"/>
</dbReference>
<dbReference type="InterPro" id="IPR005493">
    <property type="entry name" value="RraA/RraA-like"/>
</dbReference>
<dbReference type="OrthoDB" id="943692at2"/>
<proteinExistence type="inferred from homology"/>
<keyword evidence="5 9" id="KW-0479">Metal-binding</keyword>
<dbReference type="EC" id="4.1.3.17" evidence="10"/>
<sequence length="175" mass="18549">MANTNPLFSTCDFGDEFKAEPLQQARFRVLPPVFQHYGANRSFFGPVKTVKCFEDNTPVKAALEAPGHGAVLVVDGGSSLRRALVGGNIADSAAKNGWAGIVVDGAVRDFAELQLAQVGICALALTPLPTDRQTPGNKDLPVIIQGVPIKPGDWLYADADGIVVSDQPLHTNLNT</sequence>
<keyword evidence="12" id="KW-1185">Reference proteome</keyword>
<evidence type="ECO:0000256" key="1">
    <source>
        <dbReference type="ARBA" id="ARBA00001342"/>
    </source>
</evidence>
<dbReference type="EMBL" id="STFG01000003">
    <property type="protein sequence ID" value="THU03970.1"/>
    <property type="molecule type" value="Genomic_DNA"/>
</dbReference>
<evidence type="ECO:0000313" key="11">
    <source>
        <dbReference type="EMBL" id="THU03970.1"/>
    </source>
</evidence>
<dbReference type="EC" id="4.1.1.112" evidence="10"/>
<comment type="cofactor">
    <cofactor evidence="9">
        <name>Mg(2+)</name>
        <dbReference type="ChEBI" id="CHEBI:18420"/>
    </cofactor>
</comment>
<keyword evidence="9" id="KW-0460">Magnesium</keyword>
<gene>
    <name evidence="11" type="primary">rraA</name>
    <name evidence="11" type="ORF">E9531_04335</name>
</gene>
<dbReference type="NCBIfam" id="NF006875">
    <property type="entry name" value="PRK09372.1"/>
    <property type="match status" value="1"/>
</dbReference>
<dbReference type="InterPro" id="IPR036704">
    <property type="entry name" value="RraA/RraA-like_sf"/>
</dbReference>
<evidence type="ECO:0000256" key="2">
    <source>
        <dbReference type="ARBA" id="ARBA00001968"/>
    </source>
</evidence>
<dbReference type="NCBIfam" id="TIGR01935">
    <property type="entry name" value="NOT-MenG"/>
    <property type="match status" value="1"/>
</dbReference>
<comment type="function">
    <text evidence="7 10">Catalyzes the aldol cleavage of 4-hydroxy-4-methyl-2-oxoglutarate (HMG) into 2 molecules of pyruvate. Also contains a secondary oxaloacetate (OAA) decarboxylase activity due to the common pyruvate enolate transition state formed following C-C bond cleavage in the retro-aldol and decarboxylation reactions.</text>
</comment>
<comment type="catalytic activity">
    <reaction evidence="8 10">
        <text>oxaloacetate + H(+) = pyruvate + CO2</text>
        <dbReference type="Rhea" id="RHEA:15641"/>
        <dbReference type="ChEBI" id="CHEBI:15361"/>
        <dbReference type="ChEBI" id="CHEBI:15378"/>
        <dbReference type="ChEBI" id="CHEBI:16452"/>
        <dbReference type="ChEBI" id="CHEBI:16526"/>
        <dbReference type="EC" id="4.1.1.112"/>
    </reaction>
</comment>
<evidence type="ECO:0000256" key="9">
    <source>
        <dbReference type="PIRSR" id="PIRSR605493-1"/>
    </source>
</evidence>
<comment type="catalytic activity">
    <reaction evidence="1 10">
        <text>4-hydroxy-4-methyl-2-oxoglutarate = 2 pyruvate</text>
        <dbReference type="Rhea" id="RHEA:22748"/>
        <dbReference type="ChEBI" id="CHEBI:15361"/>
        <dbReference type="ChEBI" id="CHEBI:58276"/>
        <dbReference type="EC" id="4.1.3.17"/>
    </reaction>
</comment>
<dbReference type="Gene3D" id="3.50.30.40">
    <property type="entry name" value="Ribonuclease E inhibitor RraA/RraA-like"/>
    <property type="match status" value="1"/>
</dbReference>
<feature type="binding site" evidence="9">
    <location>
        <position position="109"/>
    </location>
    <ligand>
        <name>Mg(2+)</name>
        <dbReference type="ChEBI" id="CHEBI:18420"/>
    </ligand>
</feature>
<dbReference type="Pfam" id="PF03737">
    <property type="entry name" value="RraA-like"/>
    <property type="match status" value="1"/>
</dbReference>
<evidence type="ECO:0000313" key="12">
    <source>
        <dbReference type="Proteomes" id="UP000308917"/>
    </source>
</evidence>
<evidence type="ECO:0000256" key="6">
    <source>
        <dbReference type="ARBA" id="ARBA00023239"/>
    </source>
</evidence>
<evidence type="ECO:0000256" key="5">
    <source>
        <dbReference type="ARBA" id="ARBA00022723"/>
    </source>
</evidence>